<keyword evidence="3" id="KW-1185">Reference proteome</keyword>
<keyword evidence="1" id="KW-0472">Membrane</keyword>
<dbReference type="EMBL" id="JAMDHA010000018">
    <property type="protein sequence ID" value="MDD1008845.1"/>
    <property type="molecule type" value="Genomic_DNA"/>
</dbReference>
<feature type="transmembrane region" description="Helical" evidence="1">
    <location>
        <begin position="72"/>
        <end position="94"/>
    </location>
</feature>
<dbReference type="RefSeq" id="WP_273877296.1">
    <property type="nucleotide sequence ID" value="NZ_JAMDHA010000018.1"/>
</dbReference>
<evidence type="ECO:0000313" key="2">
    <source>
        <dbReference type="EMBL" id="MDD1008845.1"/>
    </source>
</evidence>
<reference evidence="2 3" key="1">
    <citation type="submission" date="2022-05" db="EMBL/GenBank/DDBJ databases">
        <title>Novel Pseudomonas spp. Isolated from a Rainbow Trout Aquaculture Facility.</title>
        <authorList>
            <person name="Testerman T."/>
            <person name="Graf J."/>
        </authorList>
    </citation>
    <scope>NUCLEOTIDE SEQUENCE [LARGE SCALE GENOMIC DNA]</scope>
    <source>
        <strain evidence="2 3">ID1042</strain>
    </source>
</reference>
<keyword evidence="1" id="KW-0812">Transmembrane</keyword>
<gene>
    <name evidence="2" type="ORF">M5G27_15330</name>
</gene>
<comment type="caution">
    <text evidence="2">The sequence shown here is derived from an EMBL/GenBank/DDBJ whole genome shotgun (WGS) entry which is preliminary data.</text>
</comment>
<dbReference type="InterPro" id="IPR021296">
    <property type="entry name" value="DUF2868"/>
</dbReference>
<name>A0A9X4C214_9PSED</name>
<organism evidence="2 3">
    <name type="scientific">Pseudomonas shahriarae</name>
    <dbReference type="NCBI Taxonomy" id="2745512"/>
    <lineage>
        <taxon>Bacteria</taxon>
        <taxon>Pseudomonadati</taxon>
        <taxon>Pseudomonadota</taxon>
        <taxon>Gammaproteobacteria</taxon>
        <taxon>Pseudomonadales</taxon>
        <taxon>Pseudomonadaceae</taxon>
        <taxon>Pseudomonas</taxon>
    </lineage>
</organism>
<accession>A0A9X4C214</accession>
<feature type="transmembrane region" description="Helical" evidence="1">
    <location>
        <begin position="100"/>
        <end position="125"/>
    </location>
</feature>
<feature type="transmembrane region" description="Helical" evidence="1">
    <location>
        <begin position="253"/>
        <end position="278"/>
    </location>
</feature>
<proteinExistence type="predicted"/>
<dbReference type="Pfam" id="PF11067">
    <property type="entry name" value="DUF2868"/>
    <property type="match status" value="1"/>
</dbReference>
<dbReference type="AlphaFoldDB" id="A0A9X4C214"/>
<dbReference type="Proteomes" id="UP001148185">
    <property type="component" value="Unassembled WGS sequence"/>
</dbReference>
<evidence type="ECO:0000256" key="1">
    <source>
        <dbReference type="SAM" id="Phobius"/>
    </source>
</evidence>
<keyword evidence="1" id="KW-1133">Transmembrane helix</keyword>
<sequence length="457" mass="50275">MTELTPLQNLWLTETVRLREEHAGPLDDLEANRLARGAGGDLPSRIQRRALWLAERDGLTTALKHWLQGARLALVLLMILAMLSGAGLAFAALGQTPVNVFWALGSLLGLNLILLLSWALGLIFAGEHGATLGRLWLWLSEKLARDAKAAQLAPALLLMLQRKKLNRWALGALVNGLWLLVMLSALVLLLTLMATRRYGFVWETTILSADTFIHVTQALGHLPSLLGFNVPTVDMIRASGDGALDIESARQAWATWLVGVLVVYGVLPRLMLALLCFWRWNSGKAALRLDLNLPGYAQLRERLMPSSERLGVNDPEPPQMHRVESGVSEHASEGALLVAIELDEQRPWPPALPKNVSNAGILDSRESRHKLLEQLSRFPPARLAIACDPQRSPDRGSLALIAELARSAGETRVWLLQPPPGAALDAERLGDWHIALQQLELEFADSAPLNWLETGHD</sequence>
<protein>
    <submittedName>
        <fullName evidence="2">DUF2868 domain-containing protein</fullName>
    </submittedName>
</protein>
<evidence type="ECO:0000313" key="3">
    <source>
        <dbReference type="Proteomes" id="UP001148185"/>
    </source>
</evidence>
<feature type="transmembrane region" description="Helical" evidence="1">
    <location>
        <begin position="168"/>
        <end position="194"/>
    </location>
</feature>